<dbReference type="EMBL" id="JAANNP010000001">
    <property type="protein sequence ID" value="NHC12584.1"/>
    <property type="molecule type" value="Genomic_DNA"/>
</dbReference>
<sequence length="431" mass="43887">MTPTSADTSAEPCSCQTGRRGFLTGAAALALTAATGGWTALGELTSARVAFAEPGYTGDVLVVVSLRGGLDGLQAVVPVGDPAYALARPTIAIPASRAIQLDSMFGLHPSLSDLLPFWQEGTFGAVHAVGQAAPTRSHFEAMDEMERAAPGSSLRSGWIDRTIGASAGTSAFGATKVGGPLAGTAFMGANPELTMQSVNAFKINAATNPTERAKWRSALQTLHNGAPALVGAPAQNALGVLDALSVLQDAGYTPTPGVTYPTGNSLATALQDVARLVKADVGLRAVAVDYGDLDMHVGQGTVDSGWMTRHLKELGSALAAFAADLGELLGRVTLITLSEFGRRVGENGSGGSDHGHGNCVLMLGGGVVGGRVHGRWPGLAAPSLVDGDLAGTTDYRSILAEILEKRCGVPTGSVFPGLAASDRPGVAIPRT</sequence>
<dbReference type="RefSeq" id="WP_166277089.1">
    <property type="nucleotide sequence ID" value="NZ_JAANNP010000001.1"/>
</dbReference>
<dbReference type="InterPro" id="IPR006311">
    <property type="entry name" value="TAT_signal"/>
</dbReference>
<keyword evidence="2" id="KW-1185">Reference proteome</keyword>
<protein>
    <submittedName>
        <fullName evidence="1">DUF1501 domain-containing protein</fullName>
    </submittedName>
</protein>
<organism evidence="1 2">
    <name type="scientific">Motilibacter deserti</name>
    <dbReference type="NCBI Taxonomy" id="2714956"/>
    <lineage>
        <taxon>Bacteria</taxon>
        <taxon>Bacillati</taxon>
        <taxon>Actinomycetota</taxon>
        <taxon>Actinomycetes</taxon>
        <taxon>Motilibacterales</taxon>
        <taxon>Motilibacteraceae</taxon>
        <taxon>Motilibacter</taxon>
    </lineage>
</organism>
<dbReference type="PROSITE" id="PS51318">
    <property type="entry name" value="TAT"/>
    <property type="match status" value="1"/>
</dbReference>
<proteinExistence type="predicted"/>
<dbReference type="Proteomes" id="UP000800981">
    <property type="component" value="Unassembled WGS sequence"/>
</dbReference>
<reference evidence="1 2" key="1">
    <citation type="submission" date="2020-03" db="EMBL/GenBank/DDBJ databases">
        <title>Two novel Motilibacter sp.</title>
        <authorList>
            <person name="Liu S."/>
        </authorList>
    </citation>
    <scope>NUCLEOTIDE SEQUENCE [LARGE SCALE GENOMIC DNA]</scope>
    <source>
        <strain evidence="1 2">E257</strain>
    </source>
</reference>
<name>A0ABX0GSC2_9ACTN</name>
<dbReference type="Pfam" id="PF07394">
    <property type="entry name" value="DUF1501"/>
    <property type="match status" value="1"/>
</dbReference>
<evidence type="ECO:0000313" key="2">
    <source>
        <dbReference type="Proteomes" id="UP000800981"/>
    </source>
</evidence>
<dbReference type="PANTHER" id="PTHR43737:SF1">
    <property type="entry name" value="DUF1501 DOMAIN-CONTAINING PROTEIN"/>
    <property type="match status" value="1"/>
</dbReference>
<dbReference type="InterPro" id="IPR010869">
    <property type="entry name" value="DUF1501"/>
</dbReference>
<evidence type="ECO:0000313" key="1">
    <source>
        <dbReference type="EMBL" id="NHC12584.1"/>
    </source>
</evidence>
<accession>A0ABX0GSC2</accession>
<dbReference type="PANTHER" id="PTHR43737">
    <property type="entry name" value="BLL7424 PROTEIN"/>
    <property type="match status" value="1"/>
</dbReference>
<comment type="caution">
    <text evidence="1">The sequence shown here is derived from an EMBL/GenBank/DDBJ whole genome shotgun (WGS) entry which is preliminary data.</text>
</comment>
<gene>
    <name evidence="1" type="ORF">G9H71_02150</name>
</gene>